<name>A0ACC0JFS1_CHOFU</name>
<evidence type="ECO:0000313" key="1">
    <source>
        <dbReference type="EMBL" id="KAI8422937.1"/>
    </source>
</evidence>
<accession>A0ACC0JFS1</accession>
<dbReference type="EMBL" id="CM046125">
    <property type="protein sequence ID" value="KAI8422937.1"/>
    <property type="molecule type" value="Genomic_DNA"/>
</dbReference>
<sequence>MNSTRNEVFEPPAPPYSNLTVRRAFIVWLHCGQTNKFKDVCNYYHVLEKMEARGQNGIDKVPRPAPLTPMRPCATHTLHYSTRARRPVARPPRGRNELARNMSSSPCYMAYPLICTRTHTHVVYGSAGSRWMQAAASRSNWWSMGEAYVQQWTSYG</sequence>
<evidence type="ECO:0000313" key="2">
    <source>
        <dbReference type="Proteomes" id="UP001064048"/>
    </source>
</evidence>
<reference evidence="1 2" key="1">
    <citation type="journal article" date="2022" name="Genome Biol. Evol.">
        <title>The Spruce Budworm Genome: Reconstructing the Evolutionary History of Antifreeze Proteins.</title>
        <authorList>
            <person name="Beliveau C."/>
            <person name="Gagne P."/>
            <person name="Picq S."/>
            <person name="Vernygora O."/>
            <person name="Keeling C.I."/>
            <person name="Pinkney K."/>
            <person name="Doucet D."/>
            <person name="Wen F."/>
            <person name="Johnston J.S."/>
            <person name="Maaroufi H."/>
            <person name="Boyle B."/>
            <person name="Laroche J."/>
            <person name="Dewar K."/>
            <person name="Juretic N."/>
            <person name="Blackburn G."/>
            <person name="Nisole A."/>
            <person name="Brunet B."/>
            <person name="Brandao M."/>
            <person name="Lumley L."/>
            <person name="Duan J."/>
            <person name="Quan G."/>
            <person name="Lucarotti C.J."/>
            <person name="Roe A.D."/>
            <person name="Sperling F.A.H."/>
            <person name="Levesque R.C."/>
            <person name="Cusson M."/>
        </authorList>
    </citation>
    <scope>NUCLEOTIDE SEQUENCE [LARGE SCALE GENOMIC DNA]</scope>
    <source>
        <strain evidence="1">Glfc:IPQL:Cfum</strain>
    </source>
</reference>
<protein>
    <submittedName>
        <fullName evidence="1">Uncharacterized protein</fullName>
    </submittedName>
</protein>
<dbReference type="Proteomes" id="UP001064048">
    <property type="component" value="Chromosome 25"/>
</dbReference>
<organism evidence="1 2">
    <name type="scientific">Choristoneura fumiferana</name>
    <name type="common">Spruce budworm moth</name>
    <name type="synonym">Archips fumiferana</name>
    <dbReference type="NCBI Taxonomy" id="7141"/>
    <lineage>
        <taxon>Eukaryota</taxon>
        <taxon>Metazoa</taxon>
        <taxon>Ecdysozoa</taxon>
        <taxon>Arthropoda</taxon>
        <taxon>Hexapoda</taxon>
        <taxon>Insecta</taxon>
        <taxon>Pterygota</taxon>
        <taxon>Neoptera</taxon>
        <taxon>Endopterygota</taxon>
        <taxon>Lepidoptera</taxon>
        <taxon>Glossata</taxon>
        <taxon>Ditrysia</taxon>
        <taxon>Tortricoidea</taxon>
        <taxon>Tortricidae</taxon>
        <taxon>Tortricinae</taxon>
        <taxon>Choristoneura</taxon>
    </lineage>
</organism>
<gene>
    <name evidence="1" type="ORF">MSG28_014040</name>
</gene>
<comment type="caution">
    <text evidence="1">The sequence shown here is derived from an EMBL/GenBank/DDBJ whole genome shotgun (WGS) entry which is preliminary data.</text>
</comment>
<keyword evidence="2" id="KW-1185">Reference proteome</keyword>
<proteinExistence type="predicted"/>